<protein>
    <recommendedName>
        <fullName evidence="4">Coiled-coil domain-containing protein 40</fullName>
    </recommendedName>
</protein>
<keyword evidence="3" id="KW-1185">Reference proteome</keyword>
<evidence type="ECO:0008006" key="4">
    <source>
        <dbReference type="Google" id="ProtNLM"/>
    </source>
</evidence>
<dbReference type="EMBL" id="JAACXV010000406">
    <property type="protein sequence ID" value="KAF7278172.1"/>
    <property type="molecule type" value="Genomic_DNA"/>
</dbReference>
<comment type="caution">
    <text evidence="2">The sequence shown here is derived from an EMBL/GenBank/DDBJ whole genome shotgun (WGS) entry which is preliminary data.</text>
</comment>
<feature type="coiled-coil region" evidence="1">
    <location>
        <begin position="606"/>
        <end position="688"/>
    </location>
</feature>
<dbReference type="InterPro" id="IPR037386">
    <property type="entry name" value="CCDC40"/>
</dbReference>
<organism evidence="2 3">
    <name type="scientific">Rhynchophorus ferrugineus</name>
    <name type="common">Red palm weevil</name>
    <name type="synonym">Curculio ferrugineus</name>
    <dbReference type="NCBI Taxonomy" id="354439"/>
    <lineage>
        <taxon>Eukaryota</taxon>
        <taxon>Metazoa</taxon>
        <taxon>Ecdysozoa</taxon>
        <taxon>Arthropoda</taxon>
        <taxon>Hexapoda</taxon>
        <taxon>Insecta</taxon>
        <taxon>Pterygota</taxon>
        <taxon>Neoptera</taxon>
        <taxon>Endopterygota</taxon>
        <taxon>Coleoptera</taxon>
        <taxon>Polyphaga</taxon>
        <taxon>Cucujiformia</taxon>
        <taxon>Curculionidae</taxon>
        <taxon>Dryophthorinae</taxon>
        <taxon>Rhynchophorus</taxon>
    </lineage>
</organism>
<keyword evidence="1" id="KW-0175">Coiled coil</keyword>
<feature type="coiled-coil region" evidence="1">
    <location>
        <begin position="309"/>
        <end position="336"/>
    </location>
</feature>
<dbReference type="PANTHER" id="PTHR16275">
    <property type="entry name" value="COILED-COIL DOMAIN-CONTAINING PROTEIN 40"/>
    <property type="match status" value="1"/>
</dbReference>
<sequence>MDINIATTQEKSVLDPDHQILKRFQDALKDHYVRQINRLKSEIFEYESETKKKNEERDQLGVEVYETQQTVCRQQKTLEELTSDVQNIITAKQEVENKIQESKDKYKEAKETLIAAEKYNLDLQNEINSVNLLISQVSQWESKIESNLLVNQRIAEKTRKDNLRLAEEKRKQDAQLYKVMCSIWKLEGEIETMNLQITLKESEKDELEERIAMGNTHLEALQAEYRCLMHSWNSVVIAIGSRDRIVECLRKETQKINEQIKSTISEIEKVIKLTKKEMNENERYTLNKSRAELDVSNCKRQIADQLAKFDEYSATSANLQNIIEQTEKDVEHIVAENNAKLTVLSILTKDYDKIYNTKVSLEQQLLQDIENQAANDKVAGNLYRTLNTIKEKKKDLEIIMNEAENKQSLISSDMEVQKYMNEENTRLLTEVEKQRTDLENAADQIQADKDKYDMLFRKKERQVTVLNNKLETLLEKSQMNALISPQELRITTLEKHIEETQEKIKHLQIFWLREQKNLLNVSKERQEQIHKLNLLKKQNLILEQKNLKVSNEIESYKAQERNILRNINNLQNKVSSLCDILTKRKDKKSVLDKSNYYVQYQYDGKLKDAELECLQLEADIAEIEDDKAALSKELIELNREALEWEKKVKLGKETKLQLRGEQHKGGEIENMKLEIQRMNVIYSQLKKAQEKLLKDLEHCVSRRDAIFTVAEARQKRSKALEEKTRINYSRKMDEVRNRIKQQENEMKSVQEKIEKLYEEKDRIAQELHNVVSEIEFCENYQKSLLFDIEQRKTNRQLKYEMLLMMQKKLNVYRDLDAKKQPFLHTKRSLMKRTHSELKEVNGKLCCIVENLQSDFPLYGVELKRLYNTLKVYIFTEYQSNLDVRTSFLK</sequence>
<feature type="coiled-coil region" evidence="1">
    <location>
        <begin position="725"/>
        <end position="773"/>
    </location>
</feature>
<feature type="coiled-coil region" evidence="1">
    <location>
        <begin position="29"/>
        <end position="126"/>
    </location>
</feature>
<name>A0A834IQH7_RHYFE</name>
<accession>A0A834IQH7</accession>
<dbReference type="Proteomes" id="UP000625711">
    <property type="component" value="Unassembled WGS sequence"/>
</dbReference>
<reference evidence="2" key="1">
    <citation type="submission" date="2020-08" db="EMBL/GenBank/DDBJ databases">
        <title>Genome sequencing and assembly of the red palm weevil Rhynchophorus ferrugineus.</title>
        <authorList>
            <person name="Dias G.B."/>
            <person name="Bergman C.M."/>
            <person name="Manee M."/>
        </authorList>
    </citation>
    <scope>NUCLEOTIDE SEQUENCE</scope>
    <source>
        <strain evidence="2">AA-2017</strain>
        <tissue evidence="2">Whole larva</tissue>
    </source>
</reference>
<dbReference type="PANTHER" id="PTHR16275:SF8">
    <property type="entry name" value="COILED-COIL DOMAIN-CONTAINING PROTEIN 40"/>
    <property type="match status" value="1"/>
</dbReference>
<evidence type="ECO:0000256" key="1">
    <source>
        <dbReference type="SAM" id="Coils"/>
    </source>
</evidence>
<feature type="coiled-coil region" evidence="1">
    <location>
        <begin position="386"/>
        <end position="476"/>
    </location>
</feature>
<feature type="coiled-coil region" evidence="1">
    <location>
        <begin position="190"/>
        <end position="277"/>
    </location>
</feature>
<evidence type="ECO:0000313" key="3">
    <source>
        <dbReference type="Proteomes" id="UP000625711"/>
    </source>
</evidence>
<proteinExistence type="predicted"/>
<dbReference type="AlphaFoldDB" id="A0A834IQH7"/>
<dbReference type="OrthoDB" id="188741at2759"/>
<dbReference type="GO" id="GO:0005737">
    <property type="term" value="C:cytoplasm"/>
    <property type="evidence" value="ECO:0007669"/>
    <property type="project" value="TreeGrafter"/>
</dbReference>
<evidence type="ECO:0000313" key="2">
    <source>
        <dbReference type="EMBL" id="KAF7278172.1"/>
    </source>
</evidence>
<dbReference type="GO" id="GO:0035082">
    <property type="term" value="P:axoneme assembly"/>
    <property type="evidence" value="ECO:0007669"/>
    <property type="project" value="InterPro"/>
</dbReference>
<gene>
    <name evidence="2" type="ORF">GWI33_008785</name>
</gene>